<dbReference type="InterPro" id="IPR027795">
    <property type="entry name" value="CASTOR_ACT_dom"/>
</dbReference>
<keyword evidence="4" id="KW-1185">Reference proteome</keyword>
<dbReference type="EMBL" id="JAEFCI010006437">
    <property type="protein sequence ID" value="KAG5459688.1"/>
    <property type="molecule type" value="Genomic_DNA"/>
</dbReference>
<accession>A0A8H7ZU53</accession>
<name>A0A8H7ZU53_9FUNG</name>
<dbReference type="SUPFAM" id="SSF55021">
    <property type="entry name" value="ACT-like"/>
    <property type="match status" value="1"/>
</dbReference>
<reference evidence="3 4" key="1">
    <citation type="journal article" name="Sci. Rep.">
        <title>Genome-scale phylogenetic analyses confirm Olpidium as the closest living zoosporic fungus to the non-flagellated, terrestrial fungi.</title>
        <authorList>
            <person name="Chang Y."/>
            <person name="Rochon D."/>
            <person name="Sekimoto S."/>
            <person name="Wang Y."/>
            <person name="Chovatia M."/>
            <person name="Sandor L."/>
            <person name="Salamov A."/>
            <person name="Grigoriev I.V."/>
            <person name="Stajich J.E."/>
            <person name="Spatafora J.W."/>
        </authorList>
    </citation>
    <scope>NUCLEOTIDE SEQUENCE [LARGE SCALE GENOMIC DNA]</scope>
    <source>
        <strain evidence="3">S191</strain>
    </source>
</reference>
<protein>
    <recommendedName>
        <fullName evidence="2">CASTOR ACT domain-containing protein</fullName>
    </recommendedName>
</protein>
<dbReference type="Proteomes" id="UP000673691">
    <property type="component" value="Unassembled WGS sequence"/>
</dbReference>
<gene>
    <name evidence="3" type="ORF">BJ554DRAFT_8361</name>
</gene>
<dbReference type="GO" id="GO:0046394">
    <property type="term" value="P:carboxylic acid biosynthetic process"/>
    <property type="evidence" value="ECO:0007669"/>
    <property type="project" value="UniProtKB-ARBA"/>
</dbReference>
<organism evidence="3 4">
    <name type="scientific">Olpidium bornovanus</name>
    <dbReference type="NCBI Taxonomy" id="278681"/>
    <lineage>
        <taxon>Eukaryota</taxon>
        <taxon>Fungi</taxon>
        <taxon>Fungi incertae sedis</taxon>
        <taxon>Olpidiomycota</taxon>
        <taxon>Olpidiomycotina</taxon>
        <taxon>Olpidiomycetes</taxon>
        <taxon>Olpidiales</taxon>
        <taxon>Olpidiaceae</taxon>
        <taxon>Olpidium</taxon>
    </lineage>
</organism>
<dbReference type="PANTHER" id="PTHR31131">
    <property type="entry name" value="CHROMOSOME 1, WHOLE GENOME SHOTGUN SEQUENCE"/>
    <property type="match status" value="1"/>
</dbReference>
<sequence length="378" mass="41293">MFSFTEVLNDITLIVDRDTVPLFPEGTLEVSPITWRALLVDTGAEGQVVNLVKAISNPLANANIPIMQMSTYESDVTLVPECDLGKAVGCLTSTFRLIDVPKEVYCEKAIKTFDESKGEEKQSALTDSPPRDSGFSNAGPDVVDEGYCSRSSSIADPSTIVDPRAPANTVLSLPAEADAIGNIETHHTGGTVTASPTTVATNAWKGCADEIQRTLSPCIASDLFITSISEHSLSTFATRLIELLFFSDRRDRFLSFTRSTTANVSLILDQQTLDLFEPHSVQTLGGAWRMIRVGPYAGEDLAVPYDAEPGWFLEQCGIVRDSVERIADLGITDVFYLSTFTSDWVMVRPVFTKFATGTRKPPFPARSCLRFGLDVRKN</sequence>
<evidence type="ECO:0000313" key="4">
    <source>
        <dbReference type="Proteomes" id="UP000673691"/>
    </source>
</evidence>
<comment type="caution">
    <text evidence="3">The sequence shown here is derived from an EMBL/GenBank/DDBJ whole genome shotgun (WGS) entry which is preliminary data.</text>
</comment>
<evidence type="ECO:0000259" key="2">
    <source>
        <dbReference type="Pfam" id="PF13840"/>
    </source>
</evidence>
<feature type="domain" description="CASTOR ACT" evidence="2">
    <location>
        <begin position="31"/>
        <end position="92"/>
    </location>
</feature>
<proteinExistence type="predicted"/>
<dbReference type="InterPro" id="IPR045865">
    <property type="entry name" value="ACT-like_dom_sf"/>
</dbReference>
<dbReference type="GO" id="GO:0006520">
    <property type="term" value="P:amino acid metabolic process"/>
    <property type="evidence" value="ECO:0007669"/>
    <property type="project" value="UniProtKB-ARBA"/>
</dbReference>
<evidence type="ECO:0000256" key="1">
    <source>
        <dbReference type="SAM" id="MobiDB-lite"/>
    </source>
</evidence>
<dbReference type="Pfam" id="PF13840">
    <property type="entry name" value="ACT_7"/>
    <property type="match status" value="1"/>
</dbReference>
<feature type="region of interest" description="Disordered" evidence="1">
    <location>
        <begin position="116"/>
        <end position="141"/>
    </location>
</feature>
<dbReference type="PANTHER" id="PTHR31131:SF6">
    <property type="entry name" value="CASTOR ACT DOMAIN-CONTAINING PROTEIN"/>
    <property type="match status" value="1"/>
</dbReference>
<evidence type="ECO:0000313" key="3">
    <source>
        <dbReference type="EMBL" id="KAG5459688.1"/>
    </source>
</evidence>
<dbReference type="OrthoDB" id="58529at2759"/>
<dbReference type="InterPro" id="IPR051719">
    <property type="entry name" value="CASTOR_mTORC1"/>
</dbReference>
<dbReference type="AlphaFoldDB" id="A0A8H7ZU53"/>
<dbReference type="Gene3D" id="3.30.2130.10">
    <property type="entry name" value="VC0802-like"/>
    <property type="match status" value="2"/>
</dbReference>